<reference evidence="2 3" key="1">
    <citation type="submission" date="2015-03" db="EMBL/GenBank/DDBJ databases">
        <title>Draft Genome Sequence of Burkholderia andropogonis type strain ICMP2807, isolated from Sorghum bicolor.</title>
        <authorList>
            <person name="Lopes-Santos L."/>
            <person name="Castro D.B."/>
            <person name="Ottoboni L.M."/>
            <person name="Park D."/>
            <person name="Weirc B.S."/>
            <person name="Destefano S.A."/>
        </authorList>
    </citation>
    <scope>NUCLEOTIDE SEQUENCE [LARGE SCALE GENOMIC DNA]</scope>
    <source>
        <strain evidence="2 3">ICMP2807</strain>
    </source>
</reference>
<organism evidence="2 3">
    <name type="scientific">Robbsia andropogonis</name>
    <dbReference type="NCBI Taxonomy" id="28092"/>
    <lineage>
        <taxon>Bacteria</taxon>
        <taxon>Pseudomonadati</taxon>
        <taxon>Pseudomonadota</taxon>
        <taxon>Betaproteobacteria</taxon>
        <taxon>Burkholderiales</taxon>
        <taxon>Burkholderiaceae</taxon>
        <taxon>Robbsia</taxon>
    </lineage>
</organism>
<name>A0A0F5JWC8_9BURK</name>
<dbReference type="RefSeq" id="WP_024902927.1">
    <property type="nucleotide sequence ID" value="NZ_CADFGU010000002.1"/>
</dbReference>
<feature type="region of interest" description="Disordered" evidence="1">
    <location>
        <begin position="131"/>
        <end position="191"/>
    </location>
</feature>
<accession>A0A0F5JWC8</accession>
<dbReference type="AlphaFoldDB" id="A0A0F5JWC8"/>
<evidence type="ECO:0008006" key="4">
    <source>
        <dbReference type="Google" id="ProtNLM"/>
    </source>
</evidence>
<feature type="region of interest" description="Disordered" evidence="1">
    <location>
        <begin position="98"/>
        <end position="117"/>
    </location>
</feature>
<sequence length="191" mass="19947">MTFAFSLRPAAEALSPPIAPVTARAAAFSRTRPPRSVACLALALAVVGITGLSGCGTLEKIPRPSFLHKASPDLTNGRASAENMVRLDAAIRSGCDVVDNIERPPPKQDPRDPSPQRWVARTCHGDISYDVTTVPGANGPSIKVTPVPGPIDRPMNKHFIPAGMDGALSPTGSSSGDRPDSAPDNQPLPSQ</sequence>
<proteinExistence type="predicted"/>
<evidence type="ECO:0000313" key="2">
    <source>
        <dbReference type="EMBL" id="KKB61567.1"/>
    </source>
</evidence>
<dbReference type="EMBL" id="LAQU01000038">
    <property type="protein sequence ID" value="KKB61567.1"/>
    <property type="molecule type" value="Genomic_DNA"/>
</dbReference>
<feature type="compositionally biased region" description="Basic and acidic residues" evidence="1">
    <location>
        <begin position="100"/>
        <end position="114"/>
    </location>
</feature>
<protein>
    <recommendedName>
        <fullName evidence="4">Lipoprotein</fullName>
    </recommendedName>
</protein>
<gene>
    <name evidence="2" type="ORF">WM40_22420</name>
</gene>
<dbReference type="OrthoDB" id="9033606at2"/>
<evidence type="ECO:0000256" key="1">
    <source>
        <dbReference type="SAM" id="MobiDB-lite"/>
    </source>
</evidence>
<dbReference type="Proteomes" id="UP000033618">
    <property type="component" value="Unassembled WGS sequence"/>
</dbReference>
<dbReference type="PATRIC" id="fig|28092.6.peg.5270"/>
<evidence type="ECO:0000313" key="3">
    <source>
        <dbReference type="Proteomes" id="UP000033618"/>
    </source>
</evidence>
<comment type="caution">
    <text evidence="2">The sequence shown here is derived from an EMBL/GenBank/DDBJ whole genome shotgun (WGS) entry which is preliminary data.</text>
</comment>
<keyword evidence="3" id="KW-1185">Reference proteome</keyword>
<dbReference type="STRING" id="28092.WM40_22420"/>